<comment type="caution">
    <text evidence="6">The sequence shown here is derived from an EMBL/GenBank/DDBJ whole genome shotgun (WGS) entry which is preliminary data.</text>
</comment>
<keyword evidence="2 5" id="KW-0812">Transmembrane</keyword>
<dbReference type="GO" id="GO:0016020">
    <property type="term" value="C:membrane"/>
    <property type="evidence" value="ECO:0007669"/>
    <property type="project" value="UniProtKB-SubCell"/>
</dbReference>
<reference evidence="6 7" key="1">
    <citation type="submission" date="2019-08" db="EMBL/GenBank/DDBJ databases">
        <authorList>
            <person name="Seo M.-J."/>
        </authorList>
    </citation>
    <scope>NUCLEOTIDE SEQUENCE [LARGE SCALE GENOMIC DNA]</scope>
    <source>
        <strain evidence="6 7">KIGAM108</strain>
    </source>
</reference>
<dbReference type="Proteomes" id="UP000322791">
    <property type="component" value="Unassembled WGS sequence"/>
</dbReference>
<dbReference type="InterPro" id="IPR016944">
    <property type="entry name" value="UCP030066"/>
</dbReference>
<dbReference type="RefSeq" id="WP_149069833.1">
    <property type="nucleotide sequence ID" value="NZ_VTHL01000003.1"/>
</dbReference>
<evidence type="ECO:0000256" key="4">
    <source>
        <dbReference type="ARBA" id="ARBA00023136"/>
    </source>
</evidence>
<feature type="transmembrane region" description="Helical" evidence="5">
    <location>
        <begin position="45"/>
        <end position="65"/>
    </location>
</feature>
<dbReference type="EMBL" id="VTHL01000003">
    <property type="protein sequence ID" value="TYZ12594.1"/>
    <property type="molecule type" value="Genomic_DNA"/>
</dbReference>
<keyword evidence="3 5" id="KW-1133">Transmembrane helix</keyword>
<dbReference type="Pfam" id="PF13564">
    <property type="entry name" value="DoxX_2"/>
    <property type="match status" value="1"/>
</dbReference>
<dbReference type="AlphaFoldDB" id="A0A5D6VDH2"/>
<dbReference type="InterPro" id="IPR032808">
    <property type="entry name" value="DoxX"/>
</dbReference>
<name>A0A5D6VDH2_9BACT</name>
<evidence type="ECO:0000256" key="2">
    <source>
        <dbReference type="ARBA" id="ARBA00022692"/>
    </source>
</evidence>
<dbReference type="PIRSF" id="PIRSF030066">
    <property type="entry name" value="UCP030066"/>
    <property type="match status" value="1"/>
</dbReference>
<protein>
    <submittedName>
        <fullName evidence="6">DoxX family protein</fullName>
    </submittedName>
</protein>
<comment type="subcellular location">
    <subcellularLocation>
        <location evidence="1">Membrane</location>
        <topology evidence="1">Multi-pass membrane protein</topology>
    </subcellularLocation>
</comment>
<evidence type="ECO:0000313" key="7">
    <source>
        <dbReference type="Proteomes" id="UP000322791"/>
    </source>
</evidence>
<feature type="transmembrane region" description="Helical" evidence="5">
    <location>
        <begin position="72"/>
        <end position="91"/>
    </location>
</feature>
<proteinExistence type="predicted"/>
<evidence type="ECO:0000256" key="3">
    <source>
        <dbReference type="ARBA" id="ARBA00022989"/>
    </source>
</evidence>
<evidence type="ECO:0000256" key="5">
    <source>
        <dbReference type="SAM" id="Phobius"/>
    </source>
</evidence>
<evidence type="ECO:0000313" key="6">
    <source>
        <dbReference type="EMBL" id="TYZ12594.1"/>
    </source>
</evidence>
<keyword evidence="7" id="KW-1185">Reference proteome</keyword>
<feature type="transmembrane region" description="Helical" evidence="5">
    <location>
        <begin position="97"/>
        <end position="114"/>
    </location>
</feature>
<keyword evidence="4 5" id="KW-0472">Membrane</keyword>
<sequence>MNKLNLLYWICTGLLALLMTLSSVPNVLSDPEAVAFFQHLGYPAYLLPFLGVAKLLGVVAILVPGFPRLREWAYAGFAFDLSGALYSFIAVGDPPSMWLPLLVGLSLVATSYFLNRRKRSKPASLAANAPLPAYS</sequence>
<evidence type="ECO:0000256" key="1">
    <source>
        <dbReference type="ARBA" id="ARBA00004141"/>
    </source>
</evidence>
<gene>
    <name evidence="6" type="ORF">FY528_04660</name>
</gene>
<organism evidence="6 7">
    <name type="scientific">Hymenobacter lutimineralis</name>
    <dbReference type="NCBI Taxonomy" id="2606448"/>
    <lineage>
        <taxon>Bacteria</taxon>
        <taxon>Pseudomonadati</taxon>
        <taxon>Bacteroidota</taxon>
        <taxon>Cytophagia</taxon>
        <taxon>Cytophagales</taxon>
        <taxon>Hymenobacteraceae</taxon>
        <taxon>Hymenobacter</taxon>
    </lineage>
</organism>
<accession>A0A5D6VDH2</accession>